<dbReference type="InterPro" id="IPR001138">
    <property type="entry name" value="Zn2Cys6_DnaBD"/>
</dbReference>
<dbReference type="SUPFAM" id="SSF57701">
    <property type="entry name" value="Zn2/Cys6 DNA-binding domain"/>
    <property type="match status" value="1"/>
</dbReference>
<dbReference type="Pfam" id="PF00172">
    <property type="entry name" value="Zn_clus"/>
    <property type="match status" value="1"/>
</dbReference>
<dbReference type="SMART" id="SM00066">
    <property type="entry name" value="GAL4"/>
    <property type="match status" value="1"/>
</dbReference>
<keyword evidence="3" id="KW-0805">Transcription regulation</keyword>
<evidence type="ECO:0000313" key="7">
    <source>
        <dbReference type="EMBL" id="ORE10857.1"/>
    </source>
</evidence>
<dbReference type="CDD" id="cd00067">
    <property type="entry name" value="GAL4"/>
    <property type="match status" value="1"/>
</dbReference>
<reference evidence="7" key="1">
    <citation type="journal article" date="2016" name="Proc. Natl. Acad. Sci. U.S.A.">
        <title>Lipid metabolic changes in an early divergent fungus govern the establishment of a mutualistic symbiosis with endobacteria.</title>
        <authorList>
            <person name="Lastovetsky O.A."/>
            <person name="Gaspar M.L."/>
            <person name="Mondo S.J."/>
            <person name="LaButti K.M."/>
            <person name="Sandor L."/>
            <person name="Grigoriev I.V."/>
            <person name="Henry S.A."/>
            <person name="Pawlowska T.E."/>
        </authorList>
    </citation>
    <scope>NUCLEOTIDE SEQUENCE [LARGE SCALE GENOMIC DNA]</scope>
    <source>
        <strain evidence="7">ATCC 52814</strain>
    </source>
</reference>
<protein>
    <recommendedName>
        <fullName evidence="6">Zn(2)-C6 fungal-type domain-containing protein</fullName>
    </recommendedName>
</protein>
<dbReference type="AlphaFoldDB" id="A0A1X0RFR2"/>
<evidence type="ECO:0000256" key="3">
    <source>
        <dbReference type="ARBA" id="ARBA00023015"/>
    </source>
</evidence>
<dbReference type="PROSITE" id="PS00463">
    <property type="entry name" value="ZN2_CY6_FUNGAL_1"/>
    <property type="match status" value="1"/>
</dbReference>
<evidence type="ECO:0000256" key="2">
    <source>
        <dbReference type="ARBA" id="ARBA00022723"/>
    </source>
</evidence>
<organism evidence="7">
    <name type="scientific">Rhizopus microsporus var. microsporus</name>
    <dbReference type="NCBI Taxonomy" id="86635"/>
    <lineage>
        <taxon>Eukaryota</taxon>
        <taxon>Fungi</taxon>
        <taxon>Fungi incertae sedis</taxon>
        <taxon>Mucoromycota</taxon>
        <taxon>Mucoromycotina</taxon>
        <taxon>Mucoromycetes</taxon>
        <taxon>Mucorales</taxon>
        <taxon>Mucorineae</taxon>
        <taxon>Rhizopodaceae</taxon>
        <taxon>Rhizopus</taxon>
    </lineage>
</organism>
<dbReference type="EMBL" id="KV921861">
    <property type="protein sequence ID" value="ORE10857.1"/>
    <property type="molecule type" value="Genomic_DNA"/>
</dbReference>
<sequence length="665" mass="77429">MNKRGKKTPCEGCRERKKKCTGELPCERCQKLGTKCHYLQPVAVPSADHIRDVNYYQLQLEVDALRDVLTNMEHHLCAIRQRARIKDNNNKSTNDTKDDVNWRLTINNGSISIHTDIKTYAGLLQSIQTIAAEHFSLTTQTILNDHIEFIQRQKLPSKLRTGAFLAVLKCIEMNKQGQLATITYASRSHNYPLQNIILQLMRIYFSCQFLRRVVFHQHTFFKMFIKSTDKLSPVVYALCATVLSERCRHIIKLFASQERIILGERFYDKARELIEAKFDEISLETMMTFTFLATYKANLLYPQEAKMYLEMAMRIRQILAETTYKDPSLCDKGEYITFKRQGVALQYVITVLQYINNKRGMPVEIKSGRNIGNRKQDNMEKYEYSVEYDATVLPDEPPAIARSIAERHCLNLIGKVMSPYYRRVRHGVDDNIPVSLIMKTEEGLKQLYFQKVDPDYRLPMSVFNEDLDDLEFKRRLDNCSQCSIHSVCLAVLFYQSHIGLYEPYLPSLQGSRSQTDSLLDYAPTEHSSSQVNYNILKLHAHQVCFKSARIVVRLLEYLCNVLDTCNVNLGILMCAWEIHRRNACLDMNDDELTKNGVYTYLSAEEINISRAYMFRCVQILKRGYMFNQTERSSWEFFKKSEQQMMEALCISPQPTAEYWEPARPF</sequence>
<dbReference type="InterPro" id="IPR050815">
    <property type="entry name" value="TF_fung"/>
</dbReference>
<keyword evidence="5" id="KW-0539">Nucleus</keyword>
<dbReference type="GO" id="GO:0005634">
    <property type="term" value="C:nucleus"/>
    <property type="evidence" value="ECO:0007669"/>
    <property type="project" value="UniProtKB-SubCell"/>
</dbReference>
<dbReference type="PANTHER" id="PTHR47338:SF27">
    <property type="entry name" value="ZN(II)2CYS6 TRANSCRIPTION FACTOR (EUROFUNG)"/>
    <property type="match status" value="1"/>
</dbReference>
<evidence type="ECO:0000256" key="1">
    <source>
        <dbReference type="ARBA" id="ARBA00004123"/>
    </source>
</evidence>
<dbReference type="Gene3D" id="4.10.240.10">
    <property type="entry name" value="Zn(2)-C6 fungal-type DNA-binding domain"/>
    <property type="match status" value="1"/>
</dbReference>
<comment type="subcellular location">
    <subcellularLocation>
        <location evidence="1">Nucleus</location>
    </subcellularLocation>
</comment>
<feature type="domain" description="Zn(2)-C6 fungal-type" evidence="6">
    <location>
        <begin position="9"/>
        <end position="38"/>
    </location>
</feature>
<keyword evidence="4" id="KW-0804">Transcription</keyword>
<dbReference type="GO" id="GO:0008270">
    <property type="term" value="F:zinc ion binding"/>
    <property type="evidence" value="ECO:0007669"/>
    <property type="project" value="InterPro"/>
</dbReference>
<dbReference type="VEuPathDB" id="FungiDB:BCV72DRAFT_301397"/>
<evidence type="ECO:0000256" key="5">
    <source>
        <dbReference type="ARBA" id="ARBA00023242"/>
    </source>
</evidence>
<dbReference type="GO" id="GO:0000981">
    <property type="term" value="F:DNA-binding transcription factor activity, RNA polymerase II-specific"/>
    <property type="evidence" value="ECO:0007669"/>
    <property type="project" value="InterPro"/>
</dbReference>
<gene>
    <name evidence="7" type="ORF">BCV72DRAFT_301397</name>
</gene>
<accession>A0A1X0RFR2</accession>
<dbReference type="PROSITE" id="PS50048">
    <property type="entry name" value="ZN2_CY6_FUNGAL_2"/>
    <property type="match status" value="1"/>
</dbReference>
<dbReference type="PANTHER" id="PTHR47338">
    <property type="entry name" value="ZN(II)2CYS6 TRANSCRIPTION FACTOR (EUROFUNG)-RELATED"/>
    <property type="match status" value="1"/>
</dbReference>
<evidence type="ECO:0000259" key="6">
    <source>
        <dbReference type="PROSITE" id="PS50048"/>
    </source>
</evidence>
<dbReference type="OrthoDB" id="2328572at2759"/>
<dbReference type="CDD" id="cd12148">
    <property type="entry name" value="fungal_TF_MHR"/>
    <property type="match status" value="1"/>
</dbReference>
<dbReference type="InterPro" id="IPR036864">
    <property type="entry name" value="Zn2-C6_fun-type_DNA-bd_sf"/>
</dbReference>
<name>A0A1X0RFR2_RHIZD</name>
<evidence type="ECO:0000256" key="4">
    <source>
        <dbReference type="ARBA" id="ARBA00023163"/>
    </source>
</evidence>
<keyword evidence="2" id="KW-0479">Metal-binding</keyword>
<dbReference type="Proteomes" id="UP000242414">
    <property type="component" value="Unassembled WGS sequence"/>
</dbReference>
<proteinExistence type="predicted"/>